<dbReference type="GO" id="GO:0005640">
    <property type="term" value="C:nuclear outer membrane"/>
    <property type="evidence" value="ECO:0007669"/>
    <property type="project" value="TreeGrafter"/>
</dbReference>
<feature type="domain" description="Calponin-homology (CH)" evidence="8">
    <location>
        <begin position="131"/>
        <end position="251"/>
    </location>
</feature>
<sequence length="1045" mass="117504">MARSTAGSPGGHWHSRVARDANRARDNRGNINRAPPPSHHGSELSFGSQDGAGGETLARGPISMPGSPRSSSSSSSSRRRRQQSNSPRMNQSPVPFHSPPTESTKIEDGLKVCSIEHFEKHIGNIKDDQIEAQKRLFTVWINHFAPNLIRHDLFEELRDGTKIIGLLAALTRDRDLIAKYERLMKDRQTYVNRLVLSPGGQMRNLSNVQFAIDYLRTKLNMRLVSLHPMDIVGSKANVILGLCWSIILHFQLDRDLFKDSETSSQLSDSLCTTSPLSSGSTRDDDQRTAPQSTRITHNRQNLNLTQPPRHKSSTGGGEFTQKELAHAREKLLEHINKRFNLKLTNLTSSLVDGDVLLAIIKQLLWPAQEHFNKNNPKLSNWRTMSDDEKLDCCFELANEYLNVPKLISASDLRRQTISENNTKPLLVYLSMLLKSNPRNCSTDQMLELRQLDESLEGSNQQAAVAVTKSFPNIVLAGQQQEPNVANADDSSFEHNLATKEEILAAIDELDTDDERFHIHKLQTSIARINQIERSLKDHGLRSNDDDATTTTLKRFTNLKQQADQIEFLISWINKADKLFERKQKSSSDLAKTIEEYQSFFAPSNLPQVNTALCPTLERQYRECLATAKQRVLSMEQTMKNWISYEQARQDLRNWLKTAEMKLTDSLRPDSSTNTTSPTAQPFKQDGSSVDYVGHYSSRLDDLIEYFELEPVDIDDLERAQNCSFLSSSLQDELSTSSLNNSLSGSLLSLGSNTSRLSALTSSKKATYGRLFDNFELKCRLLATMLDSDQRDSLLLGVRELKSRLKYIIDCKVPQVINEIRLSIDRCEMSIKEQDEICSDLEQEAVESLDRVLASHDNDEEDDGDDDDDEVSSPSEQQNMDDLKRDNNSSTTNTTSPECTSDVAAASVVYDDGANDLIMTKSKEKKRNRNNKANNNKSKTKSSQHHNQKSGSKKSNSSSTPTKTLVKVTSKVSACVGDNDDECIPYYRMLWNKICRASKMSLSFNIVLLVCLAGICIIPLIQRDACCELSQAPVPSDRFTINQRPT</sequence>
<dbReference type="Gene3D" id="1.10.418.10">
    <property type="entry name" value="Calponin-like domain"/>
    <property type="match status" value="2"/>
</dbReference>
<gene>
    <name evidence="9" type="primary">Macf1_3</name>
    <name evidence="9" type="ORF">g.12922</name>
</gene>
<evidence type="ECO:0000259" key="8">
    <source>
        <dbReference type="PROSITE" id="PS50021"/>
    </source>
</evidence>
<evidence type="ECO:0000256" key="4">
    <source>
        <dbReference type="ARBA" id="ARBA00022989"/>
    </source>
</evidence>
<dbReference type="PANTHER" id="PTHR47535:SF1">
    <property type="entry name" value="NESPRIN-1"/>
    <property type="match status" value="1"/>
</dbReference>
<feature type="compositionally biased region" description="Acidic residues" evidence="6">
    <location>
        <begin position="857"/>
        <end position="870"/>
    </location>
</feature>
<feature type="region of interest" description="Disordered" evidence="6">
    <location>
        <begin position="917"/>
        <end position="962"/>
    </location>
</feature>
<evidence type="ECO:0000256" key="3">
    <source>
        <dbReference type="ARBA" id="ARBA00022737"/>
    </source>
</evidence>
<dbReference type="GO" id="GO:0007097">
    <property type="term" value="P:nuclear migration"/>
    <property type="evidence" value="ECO:0007669"/>
    <property type="project" value="TreeGrafter"/>
</dbReference>
<dbReference type="Pfam" id="PF00307">
    <property type="entry name" value="CH"/>
    <property type="match status" value="2"/>
</dbReference>
<keyword evidence="5 7" id="KW-0472">Membrane</keyword>
<proteinExistence type="predicted"/>
<dbReference type="GO" id="GO:0034993">
    <property type="term" value="C:meiotic nuclear membrane microtubule tethering complex"/>
    <property type="evidence" value="ECO:0007669"/>
    <property type="project" value="TreeGrafter"/>
</dbReference>
<feature type="compositionally biased region" description="Basic and acidic residues" evidence="6">
    <location>
        <begin position="17"/>
        <end position="28"/>
    </location>
</feature>
<feature type="compositionally biased region" description="Low complexity" evidence="6">
    <location>
        <begin position="83"/>
        <end position="93"/>
    </location>
</feature>
<feature type="region of interest" description="Disordered" evidence="6">
    <location>
        <begin position="855"/>
        <end position="899"/>
    </location>
</feature>
<evidence type="ECO:0000256" key="7">
    <source>
        <dbReference type="SAM" id="Phobius"/>
    </source>
</evidence>
<keyword evidence="2 7" id="KW-0812">Transmembrane</keyword>
<evidence type="ECO:0000256" key="2">
    <source>
        <dbReference type="ARBA" id="ARBA00022692"/>
    </source>
</evidence>
<feature type="compositionally biased region" description="Polar residues" evidence="6">
    <location>
        <begin position="668"/>
        <end position="685"/>
    </location>
</feature>
<dbReference type="PROSITE" id="PS50021">
    <property type="entry name" value="CH"/>
    <property type="match status" value="2"/>
</dbReference>
<feature type="compositionally biased region" description="Polar residues" evidence="6">
    <location>
        <begin position="288"/>
        <end position="306"/>
    </location>
</feature>
<dbReference type="InterPro" id="IPR052403">
    <property type="entry name" value="LINC-complex_assoc"/>
</dbReference>
<evidence type="ECO:0000256" key="1">
    <source>
        <dbReference type="ARBA" id="ARBA00004370"/>
    </source>
</evidence>
<reference evidence="9" key="1">
    <citation type="submission" date="2018-10" db="EMBL/GenBank/DDBJ databases">
        <title>Transcriptome assembly of Aceria tosichella (Wheat curl mite) Type 2.</title>
        <authorList>
            <person name="Scully E.D."/>
            <person name="Geib S.M."/>
            <person name="Palmer N.A."/>
            <person name="Gupta A.K."/>
            <person name="Sarath G."/>
            <person name="Tatineni S."/>
        </authorList>
    </citation>
    <scope>NUCLEOTIDE SEQUENCE</scope>
    <source>
        <strain evidence="9">LincolnNE</strain>
    </source>
</reference>
<feature type="region of interest" description="Disordered" evidence="6">
    <location>
        <begin position="665"/>
        <end position="685"/>
    </location>
</feature>
<feature type="domain" description="Calponin-homology (CH)" evidence="8">
    <location>
        <begin position="325"/>
        <end position="437"/>
    </location>
</feature>
<dbReference type="SUPFAM" id="SSF47576">
    <property type="entry name" value="Calponin-homology domain, CH-domain"/>
    <property type="match status" value="1"/>
</dbReference>
<evidence type="ECO:0000256" key="6">
    <source>
        <dbReference type="SAM" id="MobiDB-lite"/>
    </source>
</evidence>
<dbReference type="PANTHER" id="PTHR47535">
    <property type="entry name" value="MUSCLE-SPECIFIC PROTEIN 300 KDA, ISOFORM G"/>
    <property type="match status" value="1"/>
</dbReference>
<dbReference type="InterPro" id="IPR036872">
    <property type="entry name" value="CH_dom_sf"/>
</dbReference>
<dbReference type="AlphaFoldDB" id="A0A6G1SE26"/>
<accession>A0A6G1SE26</accession>
<feature type="compositionally biased region" description="Low complexity" evidence="6">
    <location>
        <begin position="59"/>
        <end position="76"/>
    </location>
</feature>
<feature type="transmembrane region" description="Helical" evidence="7">
    <location>
        <begin position="1001"/>
        <end position="1020"/>
    </location>
</feature>
<dbReference type="GO" id="GO:0005737">
    <property type="term" value="C:cytoplasm"/>
    <property type="evidence" value="ECO:0007669"/>
    <property type="project" value="TreeGrafter"/>
</dbReference>
<feature type="compositionally biased region" description="Polar residues" evidence="6">
    <location>
        <begin position="265"/>
        <end position="280"/>
    </location>
</feature>
<dbReference type="InterPro" id="IPR001715">
    <property type="entry name" value="CH_dom"/>
</dbReference>
<organism evidence="9">
    <name type="scientific">Aceria tosichella</name>
    <name type="common">wheat curl mite</name>
    <dbReference type="NCBI Taxonomy" id="561515"/>
    <lineage>
        <taxon>Eukaryota</taxon>
        <taxon>Metazoa</taxon>
        <taxon>Ecdysozoa</taxon>
        <taxon>Arthropoda</taxon>
        <taxon>Chelicerata</taxon>
        <taxon>Arachnida</taxon>
        <taxon>Acari</taxon>
        <taxon>Acariformes</taxon>
        <taxon>Trombidiformes</taxon>
        <taxon>Prostigmata</taxon>
        <taxon>Eupodina</taxon>
        <taxon>Eriophyoidea</taxon>
        <taxon>Eriophyidae</taxon>
        <taxon>Eriophyinae</taxon>
        <taxon>Aceriini</taxon>
        <taxon>Aceria</taxon>
    </lineage>
</organism>
<feature type="region of interest" description="Disordered" evidence="6">
    <location>
        <begin position="1"/>
        <end position="105"/>
    </location>
</feature>
<comment type="subcellular location">
    <subcellularLocation>
        <location evidence="1">Membrane</location>
    </subcellularLocation>
</comment>
<evidence type="ECO:0000313" key="9">
    <source>
        <dbReference type="EMBL" id="MDE48776.1"/>
    </source>
</evidence>
<keyword evidence="3" id="KW-0677">Repeat</keyword>
<feature type="compositionally biased region" description="Basic residues" evidence="6">
    <location>
        <begin position="937"/>
        <end position="951"/>
    </location>
</feature>
<keyword evidence="4 7" id="KW-1133">Transmembrane helix</keyword>
<dbReference type="GO" id="GO:0051015">
    <property type="term" value="F:actin filament binding"/>
    <property type="evidence" value="ECO:0007669"/>
    <property type="project" value="TreeGrafter"/>
</dbReference>
<name>A0A6G1SE26_9ACAR</name>
<dbReference type="EMBL" id="GGYP01004005">
    <property type="protein sequence ID" value="MDE48776.1"/>
    <property type="molecule type" value="Transcribed_RNA"/>
</dbReference>
<feature type="region of interest" description="Disordered" evidence="6">
    <location>
        <begin position="265"/>
        <end position="319"/>
    </location>
</feature>
<protein>
    <submittedName>
        <fullName evidence="9">Microtubule-actin cross-linking factor 1</fullName>
    </submittedName>
</protein>
<evidence type="ECO:0000256" key="5">
    <source>
        <dbReference type="ARBA" id="ARBA00023136"/>
    </source>
</evidence>
<dbReference type="SMART" id="SM00033">
    <property type="entry name" value="CH"/>
    <property type="match status" value="2"/>
</dbReference>